<evidence type="ECO:0000313" key="3">
    <source>
        <dbReference type="EMBL" id="SEI83712.1"/>
    </source>
</evidence>
<dbReference type="Gene3D" id="2.60.40.4070">
    <property type="match status" value="1"/>
</dbReference>
<dbReference type="STRING" id="408657.SAMN04487995_2429"/>
<evidence type="ECO:0000313" key="4">
    <source>
        <dbReference type="Proteomes" id="UP000199532"/>
    </source>
</evidence>
<dbReference type="RefSeq" id="WP_090335394.1">
    <property type="nucleotide sequence ID" value="NZ_FNXY01000003.1"/>
</dbReference>
<feature type="domain" description="LTD" evidence="2">
    <location>
        <begin position="286"/>
        <end position="405"/>
    </location>
</feature>
<dbReference type="InterPro" id="IPR001322">
    <property type="entry name" value="Lamin_tail_dom"/>
</dbReference>
<dbReference type="Pfam" id="PF00932">
    <property type="entry name" value="LTD"/>
    <property type="match status" value="2"/>
</dbReference>
<accession>A0A1H6U755</accession>
<organism evidence="3 4">
    <name type="scientific">Dyadobacter koreensis</name>
    <dbReference type="NCBI Taxonomy" id="408657"/>
    <lineage>
        <taxon>Bacteria</taxon>
        <taxon>Pseudomonadati</taxon>
        <taxon>Bacteroidota</taxon>
        <taxon>Cytophagia</taxon>
        <taxon>Cytophagales</taxon>
        <taxon>Spirosomataceae</taxon>
        <taxon>Dyadobacter</taxon>
    </lineage>
</organism>
<dbReference type="OrthoDB" id="9758406at2"/>
<feature type="domain" description="LTD" evidence="2">
    <location>
        <begin position="25"/>
        <end position="134"/>
    </location>
</feature>
<dbReference type="InterPro" id="IPR036415">
    <property type="entry name" value="Lamin_tail_dom_sf"/>
</dbReference>
<dbReference type="AlphaFoldDB" id="A0A1H6U755"/>
<dbReference type="SUPFAM" id="SSF74853">
    <property type="entry name" value="Lamin A/C globular tail domain"/>
    <property type="match status" value="2"/>
</dbReference>
<evidence type="ECO:0000256" key="1">
    <source>
        <dbReference type="SAM" id="MobiDB-lite"/>
    </source>
</evidence>
<proteinExistence type="predicted"/>
<dbReference type="Proteomes" id="UP000199532">
    <property type="component" value="Unassembled WGS sequence"/>
</dbReference>
<feature type="compositionally biased region" description="Basic and acidic residues" evidence="1">
    <location>
        <begin position="180"/>
        <end position="195"/>
    </location>
</feature>
<dbReference type="Gene3D" id="2.60.40.1260">
    <property type="entry name" value="Lamin Tail domain"/>
    <property type="match status" value="1"/>
</dbReference>
<evidence type="ECO:0000259" key="2">
    <source>
        <dbReference type="Pfam" id="PF00932"/>
    </source>
</evidence>
<gene>
    <name evidence="3" type="ORF">SAMN04487995_2429</name>
</gene>
<keyword evidence="4" id="KW-1185">Reference proteome</keyword>
<name>A0A1H6U755_9BACT</name>
<feature type="region of interest" description="Disordered" evidence="1">
    <location>
        <begin position="161"/>
        <end position="195"/>
    </location>
</feature>
<protein>
    <submittedName>
        <fullName evidence="3">Lamin Tail Domain</fullName>
    </submittedName>
</protein>
<reference evidence="3 4" key="1">
    <citation type="submission" date="2016-10" db="EMBL/GenBank/DDBJ databases">
        <authorList>
            <person name="de Groot N.N."/>
        </authorList>
    </citation>
    <scope>NUCLEOTIDE SEQUENCE [LARGE SCALE GENOMIC DNA]</scope>
    <source>
        <strain evidence="3 4">DSM 19938</strain>
    </source>
</reference>
<sequence length="564" mass="62585">MVINFFKVFLIFVLILHKSLCLGQNYNDIIISEIMADPTPGIALPDVEYIELYNRSDKPVQLKNWILVVGTRISTFPDSIILPGMFIIVCSQASYNSMKNYGKVVGINALSLPNEAAIISLFSPSKKIIFSISYNLKLWVSDKNSGGYSIEMSDLKNPCIENDNWKTSEDSSGGTPGKENSVKENKRDNSPPEIERIDVISPTELRIIAAEKLDSVNAVSGALIEVEGRVILNKKLELPTFRNLVLKLSSPLVSGKNYAVSLRNLADCSGNILRKIDFNIELPIKADSGDIVLNEILFNPPANGVDFVEIYNNSGRFVSLNNWSIGNTKNGLPDIFRIITTENVILAPYNYLALSTDVRQTKDSYPTDKVRNFLQVDALPSFANASGSVILRNDSNTIFDRFDYSETMHDPLISNPKGVSLEKENFLISSQIPQNWHSAASATGNATPGYANSQIEQKTDEPIFTVEPEAFVANNNGLDDFAKIKYQLQVTGTYVTIRIYDIAGRLIKNLIRNQLIGTYGEISWDGTNENGITVDTGYYLILIDTFDANGQTNQFKLKVVAVKK</sequence>
<dbReference type="EMBL" id="FNXY01000003">
    <property type="protein sequence ID" value="SEI83712.1"/>
    <property type="molecule type" value="Genomic_DNA"/>
</dbReference>